<evidence type="ECO:0000313" key="2">
    <source>
        <dbReference type="EMBL" id="JAG32001.1"/>
    </source>
</evidence>
<proteinExistence type="predicted"/>
<reference evidence="2" key="1">
    <citation type="journal article" date="2014" name="PLoS ONE">
        <title>Transcriptome-Based Identification of ABC Transporters in the Western Tarnished Plant Bug Lygus hesperus.</title>
        <authorList>
            <person name="Hull J.J."/>
            <person name="Chaney K."/>
            <person name="Geib S.M."/>
            <person name="Fabrick J.A."/>
            <person name="Brent C.S."/>
            <person name="Walsh D."/>
            <person name="Lavine L.C."/>
        </authorList>
    </citation>
    <scope>NUCLEOTIDE SEQUENCE</scope>
</reference>
<reference evidence="2" key="2">
    <citation type="submission" date="2014-07" db="EMBL/GenBank/DDBJ databases">
        <authorList>
            <person name="Hull J."/>
        </authorList>
    </citation>
    <scope>NUCLEOTIDE SEQUENCE</scope>
</reference>
<reference evidence="3" key="3">
    <citation type="submission" date="2014-09" db="EMBL/GenBank/DDBJ databases">
        <authorList>
            <person name="Magalhaes I.L.F."/>
            <person name="Oliveira U."/>
            <person name="Santos F.R."/>
            <person name="Vidigal T.H.D.A."/>
            <person name="Brescovit A.D."/>
            <person name="Santos A.J."/>
        </authorList>
    </citation>
    <scope>NUCLEOTIDE SEQUENCE</scope>
</reference>
<dbReference type="AlphaFoldDB" id="A0A0A9YK62"/>
<name>A0A0A9YK62_LYGHE</name>
<dbReference type="EMBL" id="GBRD01007252">
    <property type="protein sequence ID" value="JAG58569.1"/>
    <property type="molecule type" value="Transcribed_RNA"/>
</dbReference>
<feature type="region of interest" description="Disordered" evidence="1">
    <location>
        <begin position="188"/>
        <end position="309"/>
    </location>
</feature>
<organism evidence="2">
    <name type="scientific">Lygus hesperus</name>
    <name type="common">Western plant bug</name>
    <dbReference type="NCBI Taxonomy" id="30085"/>
    <lineage>
        <taxon>Eukaryota</taxon>
        <taxon>Metazoa</taxon>
        <taxon>Ecdysozoa</taxon>
        <taxon>Arthropoda</taxon>
        <taxon>Hexapoda</taxon>
        <taxon>Insecta</taxon>
        <taxon>Pterygota</taxon>
        <taxon>Neoptera</taxon>
        <taxon>Paraneoptera</taxon>
        <taxon>Hemiptera</taxon>
        <taxon>Heteroptera</taxon>
        <taxon>Panheteroptera</taxon>
        <taxon>Cimicomorpha</taxon>
        <taxon>Miridae</taxon>
        <taxon>Mirini</taxon>
        <taxon>Lygus</taxon>
    </lineage>
</organism>
<sequence>MMFLKKFDGLVLCAKEKRTLGLVITGFNPKHVISRNTQSIRRDRKSQTENDSGIIDPNLTMWRSINSEHKEVEQVPTDQTENIMNYYKDRWVQEHKERKDVETISGAEVSREAGAAEKKSLYSQLARKAHTNNNPMMGKSFGSMNGMGHMGHMGNMHLGSQPEDPSMVQYDPMKLQKTVHYGPLQEVENKERSQNTHHRHPDSGGFWSAQRSPYNVIPGGQPDAQNQQRLRENKQDPTGPYRPSFSMADLVGNKAEGSRMDKEGALNSDLKSNKRTTMNQDTKKEDTNEDSNPSFSFKPAAPPVPDFKP</sequence>
<protein>
    <submittedName>
        <fullName evidence="2">Uncharacterized protein</fullName>
    </submittedName>
</protein>
<evidence type="ECO:0000256" key="1">
    <source>
        <dbReference type="SAM" id="MobiDB-lite"/>
    </source>
</evidence>
<accession>A0A0A9YK62</accession>
<dbReference type="EMBL" id="GBHO01011603">
    <property type="protein sequence ID" value="JAG32001.1"/>
    <property type="molecule type" value="Transcribed_RNA"/>
</dbReference>
<gene>
    <name evidence="2" type="ORF">CM83_99355</name>
</gene>
<feature type="compositionally biased region" description="Pro residues" evidence="1">
    <location>
        <begin position="300"/>
        <end position="309"/>
    </location>
</feature>
<evidence type="ECO:0000313" key="3">
    <source>
        <dbReference type="EMBL" id="JAG58569.1"/>
    </source>
</evidence>